<dbReference type="PATRIC" id="fig|291169.3.peg.1220"/>
<comment type="pathway">
    <text evidence="3">Purine metabolism; purine nucleoside salvage.</text>
</comment>
<name>A0A1E3GT08_9GAMM</name>
<dbReference type="NCBIfam" id="NF006599">
    <property type="entry name" value="PRK09136.1"/>
    <property type="match status" value="1"/>
</dbReference>
<dbReference type="UniPathway" id="UPA00606"/>
<feature type="binding site" evidence="3">
    <location>
        <begin position="50"/>
        <end position="51"/>
    </location>
    <ligand>
        <name>phosphate</name>
        <dbReference type="ChEBI" id="CHEBI:43474"/>
    </ligand>
</feature>
<comment type="subunit">
    <text evidence="3">Homotrimer.</text>
</comment>
<reference evidence="5 6" key="1">
    <citation type="submission" date="2016-07" db="EMBL/GenBank/DDBJ databases">
        <title>Draft Genome Sequence of Methylophaga muralis Bur 1.</title>
        <authorList>
            <person name="Vasilenko O.V."/>
            <person name="Doronina N.V."/>
            <person name="Shmareva M.N."/>
            <person name="Tarlachkov S.V."/>
            <person name="Mustakhimov I."/>
            <person name="Trotsenko Y.A."/>
        </authorList>
    </citation>
    <scope>NUCLEOTIDE SEQUENCE [LARGE SCALE GENOMIC DNA]</scope>
    <source>
        <strain evidence="5 6">Bur 1</strain>
    </source>
</reference>
<comment type="function">
    <text evidence="3">Catalyzes the reversible phosphorylation of S-methyl-5'-thioinosine (MTI) to hypoxanthine and 5-methylthioribose-1-phosphate. Involved in the breakdown of S-methyl-5'-thioadenosine (MTA), a major by-product of polyamine biosynthesis. Catabolism of (MTA) occurs via deamination to MTI and phosphorolysis to hypoxanthine.</text>
</comment>
<evidence type="ECO:0000256" key="2">
    <source>
        <dbReference type="ARBA" id="ARBA00022679"/>
    </source>
</evidence>
<dbReference type="GO" id="GO:0019509">
    <property type="term" value="P:L-methionine salvage from methylthioadenosine"/>
    <property type="evidence" value="ECO:0007669"/>
    <property type="project" value="TreeGrafter"/>
</dbReference>
<feature type="binding site" evidence="3">
    <location>
        <begin position="207"/>
        <end position="209"/>
    </location>
    <ligand>
        <name>substrate</name>
    </ligand>
</feature>
<evidence type="ECO:0000313" key="6">
    <source>
        <dbReference type="Proteomes" id="UP000094379"/>
    </source>
</evidence>
<evidence type="ECO:0000259" key="4">
    <source>
        <dbReference type="Pfam" id="PF01048"/>
    </source>
</evidence>
<dbReference type="PANTHER" id="PTHR42679:SF2">
    <property type="entry name" value="S-METHYL-5'-THIOADENOSINE PHOSPHORYLASE"/>
    <property type="match status" value="1"/>
</dbReference>
<dbReference type="EMBL" id="MCRI01000009">
    <property type="protein sequence ID" value="ODN67144.1"/>
    <property type="molecule type" value="Genomic_DNA"/>
</dbReference>
<feature type="binding site" evidence="3">
    <location>
        <position position="183"/>
    </location>
    <ligand>
        <name>substrate</name>
    </ligand>
</feature>
<dbReference type="PANTHER" id="PTHR42679">
    <property type="entry name" value="S-METHYL-5'-THIOADENOSINE PHOSPHORYLASE"/>
    <property type="match status" value="1"/>
</dbReference>
<keyword evidence="3" id="KW-0660">Purine salvage</keyword>
<keyword evidence="2 3" id="KW-0808">Transferase</keyword>
<gene>
    <name evidence="5" type="ORF">A9E74_01216</name>
</gene>
<dbReference type="SUPFAM" id="SSF53167">
    <property type="entry name" value="Purine and uridine phosphorylases"/>
    <property type="match status" value="1"/>
</dbReference>
<dbReference type="CDD" id="cd09010">
    <property type="entry name" value="MTAP_SsMTAPII_like_MTIP"/>
    <property type="match status" value="1"/>
</dbReference>
<comment type="similarity">
    <text evidence="3">Belongs to the PNP/MTAP phosphorylase family. MTAP subfamily.</text>
</comment>
<protein>
    <recommendedName>
        <fullName evidence="3">Probable S-methyl-5'-thioinosine phosphorylase</fullName>
        <ecNumber evidence="3">2.4.2.44</ecNumber>
    </recommendedName>
    <alternativeName>
        <fullName evidence="3">5'-methylthioinosine phosphorylase</fullName>
        <shortName evidence="3">MTI phosphorylase</shortName>
        <shortName evidence="3">MTIP</shortName>
    </alternativeName>
</protein>
<comment type="catalytic activity">
    <reaction evidence="3">
        <text>S-methyl-5'-thioinosine + phosphate = 5-(methylsulfanyl)-alpha-D-ribose 1-phosphate + hypoxanthine</text>
        <dbReference type="Rhea" id="RHEA:30643"/>
        <dbReference type="ChEBI" id="CHEBI:17368"/>
        <dbReference type="ChEBI" id="CHEBI:43474"/>
        <dbReference type="ChEBI" id="CHEBI:48595"/>
        <dbReference type="ChEBI" id="CHEBI:58533"/>
        <dbReference type="EC" id="2.4.2.44"/>
    </reaction>
</comment>
<dbReference type="EC" id="2.4.2.44" evidence="3"/>
<feature type="site" description="Important for substrate specificity" evidence="3">
    <location>
        <position position="219"/>
    </location>
</feature>
<dbReference type="STRING" id="291169.A9E74_01216"/>
<sequence>MIGLIGGSGLSQLDGLVLEEQMQRETPFGEPSAPLMIGKFAGKDVAFLPRHGEHHTIPPHLINYRANIWAMHQLGVDQILAVASVGGITEAYKPGTIALPDQLIDYSCGRESSFASEDFSADKHIDFTYPFDETLRQQIQLAANIEEMLVIDGGVYAVTQGPRLETAAEIRRLKTDGADMVGMTLMPEAVLARELNIAYASIAVVANQAAGISSHPLTIEVILETMDATMGQVHRLLKCVIPLL</sequence>
<feature type="binding site" evidence="3">
    <location>
        <position position="184"/>
    </location>
    <ligand>
        <name>phosphate</name>
        <dbReference type="ChEBI" id="CHEBI:43474"/>
    </ligand>
</feature>
<dbReference type="InterPro" id="IPR010044">
    <property type="entry name" value="MTAP"/>
</dbReference>
<dbReference type="InterPro" id="IPR035994">
    <property type="entry name" value="Nucleoside_phosphorylase_sf"/>
</dbReference>
<keyword evidence="6" id="KW-1185">Reference proteome</keyword>
<dbReference type="Gene3D" id="3.40.50.1580">
    <property type="entry name" value="Nucleoside phosphorylase domain"/>
    <property type="match status" value="1"/>
</dbReference>
<keyword evidence="1 3" id="KW-0328">Glycosyltransferase</keyword>
<dbReference type="HAMAP" id="MF_01963">
    <property type="entry name" value="MTAP"/>
    <property type="match status" value="1"/>
</dbReference>
<feature type="binding site" evidence="3">
    <location>
        <position position="8"/>
    </location>
    <ligand>
        <name>phosphate</name>
        <dbReference type="ChEBI" id="CHEBI:43474"/>
    </ligand>
</feature>
<accession>A0A1E3GT08</accession>
<comment type="caution">
    <text evidence="5">The sequence shown here is derived from an EMBL/GenBank/DDBJ whole genome shotgun (WGS) entry which is preliminary data.</text>
</comment>
<dbReference type="RefSeq" id="WP_069295703.1">
    <property type="nucleotide sequence ID" value="NZ_MCRI01000009.1"/>
</dbReference>
<comment type="miscellaneous">
    <text evidence="3">Although this enzyme belongs to the family of MTA phosphorylases based on sequence homology, it has been shown that conserved amino acid substitutions in the substrate binding pocket convert the substrate specificity of this enzyme from 6-aminopurines to 6-oxopurines.</text>
</comment>
<dbReference type="Pfam" id="PF01048">
    <property type="entry name" value="PNP_UDP_1"/>
    <property type="match status" value="1"/>
</dbReference>
<evidence type="ECO:0000256" key="3">
    <source>
        <dbReference type="HAMAP-Rule" id="MF_01963"/>
    </source>
</evidence>
<organism evidence="5 6">
    <name type="scientific">Methylophaga muralis</name>
    <dbReference type="NCBI Taxonomy" id="291169"/>
    <lineage>
        <taxon>Bacteria</taxon>
        <taxon>Pseudomonadati</taxon>
        <taxon>Pseudomonadota</taxon>
        <taxon>Gammaproteobacteria</taxon>
        <taxon>Thiotrichales</taxon>
        <taxon>Piscirickettsiaceae</taxon>
        <taxon>Methylophaga</taxon>
    </lineage>
</organism>
<dbReference type="GO" id="GO:0005829">
    <property type="term" value="C:cytosol"/>
    <property type="evidence" value="ECO:0007669"/>
    <property type="project" value="TreeGrafter"/>
</dbReference>
<dbReference type="InterPro" id="IPR000845">
    <property type="entry name" value="Nucleoside_phosphorylase_d"/>
</dbReference>
<dbReference type="GO" id="GO:0006166">
    <property type="term" value="P:purine ribonucleoside salvage"/>
    <property type="evidence" value="ECO:0007669"/>
    <property type="project" value="UniProtKB-UniRule"/>
</dbReference>
<comment type="caution">
    <text evidence="3">Lacks conserved residue(s) required for the propagation of feature annotation.</text>
</comment>
<dbReference type="Proteomes" id="UP000094379">
    <property type="component" value="Unassembled WGS sequence"/>
</dbReference>
<dbReference type="AlphaFoldDB" id="A0A1E3GT08"/>
<dbReference type="GO" id="GO:0017061">
    <property type="term" value="F:S-methyl-5-thioadenosine phosphorylase activity"/>
    <property type="evidence" value="ECO:0007669"/>
    <property type="project" value="InterPro"/>
</dbReference>
<feature type="domain" description="Nucleoside phosphorylase" evidence="4">
    <location>
        <begin position="2"/>
        <end position="240"/>
    </location>
</feature>
<evidence type="ECO:0000256" key="1">
    <source>
        <dbReference type="ARBA" id="ARBA00022676"/>
    </source>
</evidence>
<feature type="site" description="Important for substrate specificity" evidence="3">
    <location>
        <position position="165"/>
    </location>
</feature>
<proteinExistence type="inferred from homology"/>
<evidence type="ECO:0000313" key="5">
    <source>
        <dbReference type="EMBL" id="ODN67144.1"/>
    </source>
</evidence>